<reference evidence="3 4" key="1">
    <citation type="submission" date="2017-10" db="EMBL/GenBank/DDBJ databases">
        <title>A novel species of cold-tolerant Malassezia isolated from bats.</title>
        <authorList>
            <person name="Lorch J.M."/>
            <person name="Palmer J.M."/>
            <person name="Vanderwolf K.J."/>
            <person name="Schmidt K.Z."/>
            <person name="Verant M.L."/>
            <person name="Weller T.J."/>
            <person name="Blehert D.S."/>
        </authorList>
    </citation>
    <scope>NUCLEOTIDE SEQUENCE [LARGE SCALE GENOMIC DNA]</scope>
    <source>
        <strain evidence="3 4">NWHC:44797-103</strain>
    </source>
</reference>
<evidence type="ECO:0000256" key="1">
    <source>
        <dbReference type="SAM" id="MobiDB-lite"/>
    </source>
</evidence>
<feature type="region of interest" description="Disordered" evidence="1">
    <location>
        <begin position="649"/>
        <end position="676"/>
    </location>
</feature>
<dbReference type="OrthoDB" id="5563754at2759"/>
<feature type="compositionally biased region" description="Polar residues" evidence="1">
    <location>
        <begin position="876"/>
        <end position="889"/>
    </location>
</feature>
<name>A0A2N1J8H9_9BASI</name>
<dbReference type="Gene3D" id="2.30.29.30">
    <property type="entry name" value="Pleckstrin-homology domain (PH domain)/Phosphotyrosine-binding domain (PTB)"/>
    <property type="match status" value="1"/>
</dbReference>
<feature type="compositionally biased region" description="Basic and acidic residues" evidence="1">
    <location>
        <begin position="1270"/>
        <end position="1283"/>
    </location>
</feature>
<organism evidence="3 4">
    <name type="scientific">Malassezia vespertilionis</name>
    <dbReference type="NCBI Taxonomy" id="2020962"/>
    <lineage>
        <taxon>Eukaryota</taxon>
        <taxon>Fungi</taxon>
        <taxon>Dikarya</taxon>
        <taxon>Basidiomycota</taxon>
        <taxon>Ustilaginomycotina</taxon>
        <taxon>Malasseziomycetes</taxon>
        <taxon>Malasseziales</taxon>
        <taxon>Malasseziaceae</taxon>
        <taxon>Malassezia</taxon>
    </lineage>
</organism>
<dbReference type="Pfam" id="PF25381">
    <property type="entry name" value="PH_26"/>
    <property type="match status" value="1"/>
</dbReference>
<proteinExistence type="predicted"/>
<protein>
    <recommendedName>
        <fullName evidence="2">Skg3/CAF120-like PH-like domain-containing protein</fullName>
    </recommendedName>
</protein>
<feature type="compositionally biased region" description="Polar residues" evidence="1">
    <location>
        <begin position="962"/>
        <end position="971"/>
    </location>
</feature>
<accession>A0A2N1J8H9</accession>
<keyword evidence="4" id="KW-1185">Reference proteome</keyword>
<dbReference type="InterPro" id="IPR058155">
    <property type="entry name" value="Skg3/CAF120-like_PH"/>
</dbReference>
<feature type="region of interest" description="Disordered" evidence="1">
    <location>
        <begin position="1267"/>
        <end position="1330"/>
    </location>
</feature>
<dbReference type="Proteomes" id="UP000232875">
    <property type="component" value="Unassembled WGS sequence"/>
</dbReference>
<feature type="domain" description="Skg3/CAF120-like PH-like" evidence="2">
    <location>
        <begin position="306"/>
        <end position="485"/>
    </location>
</feature>
<dbReference type="InterPro" id="IPR011993">
    <property type="entry name" value="PH-like_dom_sf"/>
</dbReference>
<feature type="region of interest" description="Disordered" evidence="1">
    <location>
        <begin position="953"/>
        <end position="1028"/>
    </location>
</feature>
<feature type="region of interest" description="Disordered" evidence="1">
    <location>
        <begin position="567"/>
        <end position="600"/>
    </location>
</feature>
<dbReference type="EMBL" id="KZ454993">
    <property type="protein sequence ID" value="PKI82844.1"/>
    <property type="molecule type" value="Genomic_DNA"/>
</dbReference>
<sequence length="1460" mass="159091">MTASLDTYEDASHSVAGWAAQADASAETKRFSTDRPASRMSATYASRRPLSAYQPLEHDQSQRSFSQIAQARQTSVASATSIPQLTFKSADLRSALHLHEALKHKLYMEGYLLVRHALSVDGQPAGRPEHFQTWTECFVQLNGTVLCIWNAHELQRAEEEGREIPPSFINVTDALVDFIGLHVEAPFSDPGNRRHLFHAFAVNSAGNNRILFCFSAPPPCDPALVQQRLSPRYRGRPEQTHVVEWLNLGHRVLQAWINAIRLASWERMRLDEIYTGALIRARLSALKYAQPGAKESAELFVRSPLTRGKHEGWVRARFMGSTEWRLCWMVLQSHWHEEESASALRRFFRLGGTVEQQGPPPPPSGTVASSAVAHLYESKKAKKPLASLWHVRHAYAVYPSRPDLVEGSVLFKVEGAVPQSAALSATHAQRKTGWVMFMPELKAPHARGANADMMKWIIAFMDAFRLYGRPGSFAWDARNPASPFFAYPIGPHKDHLFLDRALTEFLDITVEDHLSTRHQLHDVMAARMRGEDTVLLPPLVETGPVSVSRKPTAAGRAVQAKIQADREAKLAAQKGPSAPVTAAVDQGVPHQRHSVQLPRAQERIEEPARHSFQAPRSRPISQVITASAFKLKNIRTGKKSADALASAELPLSSGGSDRTEPSAYSTSTRAEPGVYGGVEANERDALGAYGESRATEQGGGQKEGQEPYQEQEPYPSQGTETALYQEQEPYSSQGASMYQEQAHVWHLAQNEAGYSPPVAQEQRVVHDALPNDTLDPWTAQAPAPSQVHAAAKAKPIQTAPTPRDEWFDYMGSSTWASDDTHMWTDKARETQRAEASVNPRHDQVYAWPIVESTANAPPMPPPANDAAQPPQHKSQELTPITEASPNAPTIRSDPWRSPLKGAPFRTAHAERFAMPAASPVSPAIPTSLSFLAPSADPELEKSSPVQRIVVVSPTKPARTESRASPTHNPGLQMSPEKSASSMSKGTSASTASPPKSAPAMLLGKHALPPKSTNPFDVPDAASTAPSYLPSVDAGRRLVSTASVEHSTDSHEARILQHYVDNPSVLPSPDLPAFIPNPTARHSIVKPIQAPAEPVQDSSASVPDEESVASYYEAPPEAQPPQPRTYPSSFGRNKQHSTDSEALQHTRPGRLSQAPRAAHAQDWVDRDEFETSEEPARTSLLFPPSTSNSSPFVDAHSTVHASTHGHAAFASLPTPQPRTTTPSASPMRASASSSSLGMDRPRQTFVKLEPHEHPGKQQHLASRLLGSASQERLDRSTRSAEQDSGHVLVNVPNKPPPPAAGLMGAIHSRDRKTRPSSVASTARTGHSPQGLSQQQMMINMYHWQQQQMMMMMGMSPPAVPAAASPQQMQAQQQAMLAAQQAYMQAMSHAGTGMPMPFGAPGTGYASPPTPETASRSSYRVPSPSKESSSHGVSRQAHMQSSRSYASQMSATGSRTSLREGA</sequence>
<feature type="region of interest" description="Disordered" evidence="1">
    <location>
        <begin position="1392"/>
        <end position="1460"/>
    </location>
</feature>
<feature type="compositionally biased region" description="Low complexity" evidence="1">
    <location>
        <begin position="706"/>
        <end position="718"/>
    </location>
</feature>
<feature type="region of interest" description="Disordered" evidence="1">
    <location>
        <begin position="852"/>
        <end position="901"/>
    </location>
</feature>
<evidence type="ECO:0000259" key="2">
    <source>
        <dbReference type="Pfam" id="PF25381"/>
    </source>
</evidence>
<evidence type="ECO:0000313" key="4">
    <source>
        <dbReference type="Proteomes" id="UP000232875"/>
    </source>
</evidence>
<feature type="compositionally biased region" description="Low complexity" evidence="1">
    <location>
        <begin position="977"/>
        <end position="999"/>
    </location>
</feature>
<feature type="compositionally biased region" description="Polar residues" evidence="1">
    <location>
        <begin position="1410"/>
        <end position="1454"/>
    </location>
</feature>
<feature type="region of interest" description="Disordered" evidence="1">
    <location>
        <begin position="783"/>
        <end position="805"/>
    </location>
</feature>
<dbReference type="STRING" id="2020962.A0A2N1J8H9"/>
<feature type="compositionally biased region" description="Low complexity" evidence="1">
    <location>
        <begin position="1218"/>
        <end position="1234"/>
    </location>
</feature>
<feature type="region of interest" description="Disordered" evidence="1">
    <location>
        <begin position="1206"/>
        <end position="1239"/>
    </location>
</feature>
<feature type="compositionally biased region" description="Polar residues" evidence="1">
    <location>
        <begin position="1314"/>
        <end position="1330"/>
    </location>
</feature>
<evidence type="ECO:0000313" key="3">
    <source>
        <dbReference type="EMBL" id="PKI82844.1"/>
    </source>
</evidence>
<feature type="region of interest" description="Disordered" evidence="1">
    <location>
        <begin position="693"/>
        <end position="718"/>
    </location>
</feature>
<feature type="region of interest" description="Disordered" evidence="1">
    <location>
        <begin position="1089"/>
        <end position="1193"/>
    </location>
</feature>
<gene>
    <name evidence="3" type="ORF">MVES_003278</name>
</gene>